<dbReference type="CDD" id="cd00082">
    <property type="entry name" value="HisKA"/>
    <property type="match status" value="1"/>
</dbReference>
<comment type="catalytic activity">
    <reaction evidence="1">
        <text>ATP + protein L-histidine = ADP + protein N-phospho-L-histidine.</text>
        <dbReference type="EC" id="2.7.13.3"/>
    </reaction>
</comment>
<evidence type="ECO:0000256" key="7">
    <source>
        <dbReference type="ARBA" id="ARBA00022692"/>
    </source>
</evidence>
<comment type="caution">
    <text evidence="13">The sequence shown here is derived from an EMBL/GenBank/DDBJ whole genome shotgun (WGS) entry which is preliminary data.</text>
</comment>
<dbReference type="InterPro" id="IPR036890">
    <property type="entry name" value="HATPase_C_sf"/>
</dbReference>
<keyword evidence="4" id="KW-1003">Cell membrane</keyword>
<evidence type="ECO:0000256" key="8">
    <source>
        <dbReference type="ARBA" id="ARBA00022777"/>
    </source>
</evidence>
<dbReference type="InterPro" id="IPR005467">
    <property type="entry name" value="His_kinase_dom"/>
</dbReference>
<dbReference type="SUPFAM" id="SSF47384">
    <property type="entry name" value="Homodimeric domain of signal transducing histidine kinase"/>
    <property type="match status" value="1"/>
</dbReference>
<evidence type="ECO:0000313" key="14">
    <source>
        <dbReference type="Proteomes" id="UP000228859"/>
    </source>
</evidence>
<dbReference type="PANTHER" id="PTHR45453:SF2">
    <property type="entry name" value="HISTIDINE KINASE"/>
    <property type="match status" value="1"/>
</dbReference>
<dbReference type="SUPFAM" id="SSF55874">
    <property type="entry name" value="ATPase domain of HSP90 chaperone/DNA topoisomerase II/histidine kinase"/>
    <property type="match status" value="1"/>
</dbReference>
<keyword evidence="9 11" id="KW-1133">Transmembrane helix</keyword>
<dbReference type="AlphaFoldDB" id="A0A2D3WBB3"/>
<comment type="subcellular location">
    <subcellularLocation>
        <location evidence="2">Cell membrane</location>
        <topology evidence="2">Multi-pass membrane protein</topology>
    </subcellularLocation>
</comment>
<reference evidence="13 14" key="1">
    <citation type="journal article" date="2017" name="Front. Microbiol.">
        <title>Comparative Genomic Analysis of the Class Epsilonproteobacteria and Proposed Reclassification to Epsilonbacteraeota (phyl. nov.).</title>
        <authorList>
            <person name="Waite D.W."/>
            <person name="Vanwonterghem I."/>
            <person name="Rinke C."/>
            <person name="Parks D.H."/>
            <person name="Zhang Y."/>
            <person name="Takai K."/>
            <person name="Sievert S.M."/>
            <person name="Simon J."/>
            <person name="Campbell B.J."/>
            <person name="Hanson T.E."/>
            <person name="Woyke T."/>
            <person name="Klotz M.G."/>
            <person name="Hugenholtz P."/>
        </authorList>
    </citation>
    <scope>NUCLEOTIDE SEQUENCE [LARGE SCALE GENOMIC DNA]</scope>
    <source>
        <strain evidence="13">UBA12443</strain>
    </source>
</reference>
<sequence length="470" mass="53368">MLRIHQLFFLNVLGLFIAALSIASLISYFTLKSMIIHDSENRLIENINLLEPLLVTTNDFDRFVAQASGKTFLRVTVIAENGDVLAESDADKASMENHSGRVEVMHAMTQPYGVAIRYSNTVKTDYIYVAHKIIAPDKTFYIRLAMGLDGVMNHFYALWIQLVIAFSVLVVIALIIAYNISKKTRYDILQITRYLDEVSAKNYRAVLKPEYFREFLQISIMLKNLVKKLHNRDKQKRKHTAKLRLINKQQNDILSAISHEFKNPIAAIMGYAETLHDDLNIDPKIREKFLDKILSNTHRVTLMLDRLALSVKLENNDLSIKPSIFDIADVCTESISILQAKYPARILHFTGGTKTVFADKTMIELIVTNLVDNALKYSEEDVTLTLSDTELSVTDKGIGIAPSELDKITSKFYRVQKNRWDNSMGLGLSIVSYILKLHDSELRIKSTLGIGSTFSFSLENLIQKKGTLKK</sequence>
<evidence type="ECO:0000256" key="9">
    <source>
        <dbReference type="ARBA" id="ARBA00022989"/>
    </source>
</evidence>
<dbReference type="InterPro" id="IPR036097">
    <property type="entry name" value="HisK_dim/P_sf"/>
</dbReference>
<dbReference type="CDD" id="cd00075">
    <property type="entry name" value="HATPase"/>
    <property type="match status" value="1"/>
</dbReference>
<dbReference type="GO" id="GO:0004721">
    <property type="term" value="F:phosphoprotein phosphatase activity"/>
    <property type="evidence" value="ECO:0007669"/>
    <property type="project" value="TreeGrafter"/>
</dbReference>
<evidence type="ECO:0000259" key="12">
    <source>
        <dbReference type="PROSITE" id="PS50109"/>
    </source>
</evidence>
<evidence type="ECO:0000256" key="1">
    <source>
        <dbReference type="ARBA" id="ARBA00000085"/>
    </source>
</evidence>
<dbReference type="Gene3D" id="1.10.287.130">
    <property type="match status" value="1"/>
</dbReference>
<dbReference type="PRINTS" id="PR00344">
    <property type="entry name" value="BCTRLSENSOR"/>
</dbReference>
<evidence type="ECO:0000256" key="4">
    <source>
        <dbReference type="ARBA" id="ARBA00022475"/>
    </source>
</evidence>
<organism evidence="13 14">
    <name type="scientific">Sulfuricurvum kujiense</name>
    <dbReference type="NCBI Taxonomy" id="148813"/>
    <lineage>
        <taxon>Bacteria</taxon>
        <taxon>Pseudomonadati</taxon>
        <taxon>Campylobacterota</taxon>
        <taxon>Epsilonproteobacteria</taxon>
        <taxon>Campylobacterales</taxon>
        <taxon>Sulfurimonadaceae</taxon>
        <taxon>Sulfuricurvum</taxon>
    </lineage>
</organism>
<keyword evidence="10 11" id="KW-0472">Membrane</keyword>
<dbReference type="EC" id="2.7.13.3" evidence="3"/>
<evidence type="ECO:0000256" key="11">
    <source>
        <dbReference type="SAM" id="Phobius"/>
    </source>
</evidence>
<dbReference type="InterPro" id="IPR004358">
    <property type="entry name" value="Sig_transdc_His_kin-like_C"/>
</dbReference>
<accession>A0A2D3WBB3</accession>
<dbReference type="PANTHER" id="PTHR45453">
    <property type="entry name" value="PHOSPHATE REGULON SENSOR PROTEIN PHOR"/>
    <property type="match status" value="1"/>
</dbReference>
<feature type="transmembrane region" description="Helical" evidence="11">
    <location>
        <begin position="7"/>
        <end position="31"/>
    </location>
</feature>
<dbReference type="GO" id="GO:0000155">
    <property type="term" value="F:phosphorelay sensor kinase activity"/>
    <property type="evidence" value="ECO:0007669"/>
    <property type="project" value="InterPro"/>
</dbReference>
<dbReference type="Pfam" id="PF00512">
    <property type="entry name" value="HisKA"/>
    <property type="match status" value="1"/>
</dbReference>
<gene>
    <name evidence="13" type="ORF">CFH83_05180</name>
</gene>
<evidence type="ECO:0000256" key="3">
    <source>
        <dbReference type="ARBA" id="ARBA00012438"/>
    </source>
</evidence>
<dbReference type="Pfam" id="PF02518">
    <property type="entry name" value="HATPase_c"/>
    <property type="match status" value="1"/>
</dbReference>
<keyword evidence="7 11" id="KW-0812">Transmembrane</keyword>
<dbReference type="SMART" id="SM00388">
    <property type="entry name" value="HisKA"/>
    <property type="match status" value="1"/>
</dbReference>
<dbReference type="InterPro" id="IPR003594">
    <property type="entry name" value="HATPase_dom"/>
</dbReference>
<evidence type="ECO:0000256" key="6">
    <source>
        <dbReference type="ARBA" id="ARBA00022679"/>
    </source>
</evidence>
<feature type="domain" description="Histidine kinase" evidence="12">
    <location>
        <begin position="256"/>
        <end position="462"/>
    </location>
</feature>
<proteinExistence type="predicted"/>
<dbReference type="SMART" id="SM00387">
    <property type="entry name" value="HATPase_c"/>
    <property type="match status" value="1"/>
</dbReference>
<evidence type="ECO:0000256" key="10">
    <source>
        <dbReference type="ARBA" id="ARBA00023136"/>
    </source>
</evidence>
<dbReference type="GO" id="GO:0005886">
    <property type="term" value="C:plasma membrane"/>
    <property type="evidence" value="ECO:0007669"/>
    <property type="project" value="UniProtKB-SubCell"/>
</dbReference>
<keyword evidence="8 13" id="KW-0418">Kinase</keyword>
<evidence type="ECO:0000256" key="2">
    <source>
        <dbReference type="ARBA" id="ARBA00004651"/>
    </source>
</evidence>
<keyword evidence="5" id="KW-0597">Phosphoprotein</keyword>
<evidence type="ECO:0000256" key="5">
    <source>
        <dbReference type="ARBA" id="ARBA00022553"/>
    </source>
</evidence>
<dbReference type="EMBL" id="DLUI01000072">
    <property type="protein sequence ID" value="DAB38601.1"/>
    <property type="molecule type" value="Genomic_DNA"/>
</dbReference>
<name>A0A2D3WBB3_9BACT</name>
<keyword evidence="6" id="KW-0808">Transferase</keyword>
<dbReference type="RefSeq" id="WP_294897343.1">
    <property type="nucleotide sequence ID" value="NZ_DLUI01000072.1"/>
</dbReference>
<dbReference type="Proteomes" id="UP000228859">
    <property type="component" value="Unassembled WGS sequence"/>
</dbReference>
<evidence type="ECO:0000313" key="13">
    <source>
        <dbReference type="EMBL" id="DAB38601.1"/>
    </source>
</evidence>
<dbReference type="Gene3D" id="3.30.565.10">
    <property type="entry name" value="Histidine kinase-like ATPase, C-terminal domain"/>
    <property type="match status" value="1"/>
</dbReference>
<dbReference type="PROSITE" id="PS50109">
    <property type="entry name" value="HIS_KIN"/>
    <property type="match status" value="1"/>
</dbReference>
<protein>
    <recommendedName>
        <fullName evidence="3">histidine kinase</fullName>
        <ecNumber evidence="3">2.7.13.3</ecNumber>
    </recommendedName>
</protein>
<feature type="transmembrane region" description="Helical" evidence="11">
    <location>
        <begin position="156"/>
        <end position="180"/>
    </location>
</feature>
<dbReference type="GO" id="GO:0016036">
    <property type="term" value="P:cellular response to phosphate starvation"/>
    <property type="evidence" value="ECO:0007669"/>
    <property type="project" value="TreeGrafter"/>
</dbReference>
<dbReference type="InterPro" id="IPR050351">
    <property type="entry name" value="BphY/WalK/GraS-like"/>
</dbReference>
<dbReference type="InterPro" id="IPR003661">
    <property type="entry name" value="HisK_dim/P_dom"/>
</dbReference>